<dbReference type="InterPro" id="IPR007236">
    <property type="entry name" value="SlyX"/>
</dbReference>
<dbReference type="PANTHER" id="PTHR36508:SF1">
    <property type="entry name" value="PROTEIN SLYX"/>
    <property type="match status" value="1"/>
</dbReference>
<evidence type="ECO:0000313" key="3">
    <source>
        <dbReference type="EMBL" id="KCZ61078.1"/>
    </source>
</evidence>
<feature type="coiled-coil region" evidence="2">
    <location>
        <begin position="21"/>
        <end position="69"/>
    </location>
</feature>
<dbReference type="HAMAP" id="MF_00715">
    <property type="entry name" value="SlyX"/>
    <property type="match status" value="1"/>
</dbReference>
<dbReference type="Pfam" id="PF04102">
    <property type="entry name" value="SlyX"/>
    <property type="match status" value="1"/>
</dbReference>
<protein>
    <recommendedName>
        <fullName evidence="1">Protein SlyX homolog</fullName>
    </recommendedName>
</protein>
<comment type="caution">
    <text evidence="3">The sequence shown here is derived from an EMBL/GenBank/DDBJ whole genome shotgun (WGS) entry which is preliminary data.</text>
</comment>
<dbReference type="eggNOG" id="COG2900">
    <property type="taxonomic scope" value="Bacteria"/>
</dbReference>
<name>A0A062UGH0_9PROT</name>
<keyword evidence="2" id="KW-0175">Coiled coil</keyword>
<evidence type="ECO:0000256" key="2">
    <source>
        <dbReference type="SAM" id="Coils"/>
    </source>
</evidence>
<dbReference type="PATRIC" id="fig|1280947.3.peg.333"/>
<keyword evidence="4" id="KW-1185">Reference proteome</keyword>
<sequence>MYLQAGRAAGYEQGMTDTARIDTLEIRIAHQDEVIDDLNKTVIAQWKEIDRLTRQMARLAEQFANMGQAERPTQGDEPPPPHW</sequence>
<comment type="similarity">
    <text evidence="1">Belongs to the SlyX family.</text>
</comment>
<evidence type="ECO:0000256" key="1">
    <source>
        <dbReference type="HAMAP-Rule" id="MF_00715"/>
    </source>
</evidence>
<dbReference type="Proteomes" id="UP000027190">
    <property type="component" value="Unassembled WGS sequence"/>
</dbReference>
<gene>
    <name evidence="1" type="primary">slyX</name>
    <name evidence="3" type="ORF">HY30_01680</name>
</gene>
<dbReference type="Gene3D" id="1.20.5.300">
    <property type="match status" value="1"/>
</dbReference>
<dbReference type="STRING" id="1280947.HY30_01680"/>
<reference evidence="3 4" key="1">
    <citation type="journal article" date="2014" name="Antonie Van Leeuwenhoek">
        <title>Hyphomonas beringensis sp. nov. and Hyphomonas chukchiensis sp. nov., isolated from surface seawater of the Bering Sea and Chukchi Sea.</title>
        <authorList>
            <person name="Li C."/>
            <person name="Lai Q."/>
            <person name="Li G."/>
            <person name="Dong C."/>
            <person name="Wang J."/>
            <person name="Liao Y."/>
            <person name="Shao Z."/>
        </authorList>
    </citation>
    <scope>NUCLEOTIDE SEQUENCE [LARGE SCALE GENOMIC DNA]</scope>
    <source>
        <strain evidence="3 4">BH-BN04-4</strain>
    </source>
</reference>
<dbReference type="AlphaFoldDB" id="A0A062UGH0"/>
<dbReference type="EMBL" id="AWFG01000001">
    <property type="protein sequence ID" value="KCZ61078.1"/>
    <property type="molecule type" value="Genomic_DNA"/>
</dbReference>
<dbReference type="PANTHER" id="PTHR36508">
    <property type="entry name" value="PROTEIN SLYX"/>
    <property type="match status" value="1"/>
</dbReference>
<accession>A0A062UGH0</accession>
<organism evidence="3 4">
    <name type="scientific">Hyphomonas chukchiensis</name>
    <dbReference type="NCBI Taxonomy" id="1280947"/>
    <lineage>
        <taxon>Bacteria</taxon>
        <taxon>Pseudomonadati</taxon>
        <taxon>Pseudomonadota</taxon>
        <taxon>Alphaproteobacteria</taxon>
        <taxon>Hyphomonadales</taxon>
        <taxon>Hyphomonadaceae</taxon>
        <taxon>Hyphomonas</taxon>
    </lineage>
</organism>
<evidence type="ECO:0000313" key="4">
    <source>
        <dbReference type="Proteomes" id="UP000027190"/>
    </source>
</evidence>
<proteinExistence type="inferred from homology"/>